<dbReference type="NCBIfam" id="TIGR02937">
    <property type="entry name" value="sigma70-ECF"/>
    <property type="match status" value="1"/>
</dbReference>
<dbReference type="Gene3D" id="1.10.10.10">
    <property type="entry name" value="Winged helix-like DNA-binding domain superfamily/Winged helix DNA-binding domain"/>
    <property type="match status" value="1"/>
</dbReference>
<evidence type="ECO:0000256" key="2">
    <source>
        <dbReference type="ARBA" id="ARBA00023082"/>
    </source>
</evidence>
<accession>A0A150PP17</accession>
<dbReference type="GO" id="GO:0006352">
    <property type="term" value="P:DNA-templated transcription initiation"/>
    <property type="evidence" value="ECO:0007669"/>
    <property type="project" value="InterPro"/>
</dbReference>
<feature type="domain" description="RNA polymerase sigma factor 70 region 4 type 2" evidence="5">
    <location>
        <begin position="143"/>
        <end position="182"/>
    </location>
</feature>
<dbReference type="SUPFAM" id="SSF88946">
    <property type="entry name" value="Sigma2 domain of RNA polymerase sigma factors"/>
    <property type="match status" value="1"/>
</dbReference>
<evidence type="ECO:0000259" key="5">
    <source>
        <dbReference type="Pfam" id="PF08281"/>
    </source>
</evidence>
<dbReference type="InterPro" id="IPR014284">
    <property type="entry name" value="RNA_pol_sigma-70_dom"/>
</dbReference>
<dbReference type="InterPro" id="IPR013325">
    <property type="entry name" value="RNA_pol_sigma_r2"/>
</dbReference>
<dbReference type="AlphaFoldDB" id="A0A150PP17"/>
<dbReference type="SUPFAM" id="SSF88659">
    <property type="entry name" value="Sigma3 and sigma4 domains of RNA polymerase sigma factors"/>
    <property type="match status" value="1"/>
</dbReference>
<dbReference type="PANTHER" id="PTHR30385">
    <property type="entry name" value="SIGMA FACTOR F FLAGELLAR"/>
    <property type="match status" value="1"/>
</dbReference>
<evidence type="ECO:0000256" key="3">
    <source>
        <dbReference type="ARBA" id="ARBA00023125"/>
    </source>
</evidence>
<keyword evidence="2" id="KW-0731">Sigma factor</keyword>
<organism evidence="6 7">
    <name type="scientific">Sorangium cellulosum</name>
    <name type="common">Polyangium cellulosum</name>
    <dbReference type="NCBI Taxonomy" id="56"/>
    <lineage>
        <taxon>Bacteria</taxon>
        <taxon>Pseudomonadati</taxon>
        <taxon>Myxococcota</taxon>
        <taxon>Polyangia</taxon>
        <taxon>Polyangiales</taxon>
        <taxon>Polyangiaceae</taxon>
        <taxon>Sorangium</taxon>
    </lineage>
</organism>
<reference evidence="6 7" key="1">
    <citation type="submission" date="2014-02" db="EMBL/GenBank/DDBJ databases">
        <title>The small core and large imbalanced accessory genome model reveals a collaborative survival strategy of Sorangium cellulosum strains in nature.</title>
        <authorList>
            <person name="Han K."/>
            <person name="Peng R."/>
            <person name="Blom J."/>
            <person name="Li Y.-Z."/>
        </authorList>
    </citation>
    <scope>NUCLEOTIDE SEQUENCE [LARGE SCALE GENOMIC DNA]</scope>
    <source>
        <strain evidence="6 7">So0157-18</strain>
    </source>
</reference>
<dbReference type="Pfam" id="PF08281">
    <property type="entry name" value="Sigma70_r4_2"/>
    <property type="match status" value="1"/>
</dbReference>
<keyword evidence="1" id="KW-0805">Transcription regulation</keyword>
<sequence length="213" mass="23765">MLEALPMARHVARTTARVYGVRTRQGLEDCEQTAYQALVEASPGYDAARGVPFGVYAWKRVAGAVLRLLTREASFRRAGLDAALDAAESMRDASDPFGDDDADALNQLKDQCRALVFARFVAGAGERLRAHPEDTVARTQALEALRTALRGLDEREARLIELRYWQDLSWAKVAAALGVHEKYATRMDEQLRRRLRGDLRASEVDEPPPSERL</sequence>
<dbReference type="EMBL" id="JELX01001855">
    <property type="protein sequence ID" value="KYF57444.1"/>
    <property type="molecule type" value="Genomic_DNA"/>
</dbReference>
<dbReference type="Gene3D" id="1.10.1740.10">
    <property type="match status" value="1"/>
</dbReference>
<evidence type="ECO:0000256" key="1">
    <source>
        <dbReference type="ARBA" id="ARBA00023015"/>
    </source>
</evidence>
<dbReference type="InterPro" id="IPR036388">
    <property type="entry name" value="WH-like_DNA-bd_sf"/>
</dbReference>
<gene>
    <name evidence="6" type="ORF">BE04_16190</name>
</gene>
<dbReference type="GO" id="GO:0003677">
    <property type="term" value="F:DNA binding"/>
    <property type="evidence" value="ECO:0007669"/>
    <property type="project" value="UniProtKB-KW"/>
</dbReference>
<evidence type="ECO:0000313" key="6">
    <source>
        <dbReference type="EMBL" id="KYF57444.1"/>
    </source>
</evidence>
<keyword evidence="3" id="KW-0238">DNA-binding</keyword>
<evidence type="ECO:0000256" key="4">
    <source>
        <dbReference type="ARBA" id="ARBA00023163"/>
    </source>
</evidence>
<name>A0A150PP17_SORCE</name>
<dbReference type="GO" id="GO:0016987">
    <property type="term" value="F:sigma factor activity"/>
    <property type="evidence" value="ECO:0007669"/>
    <property type="project" value="UniProtKB-KW"/>
</dbReference>
<keyword evidence="4" id="KW-0804">Transcription</keyword>
<dbReference type="InterPro" id="IPR013249">
    <property type="entry name" value="RNA_pol_sigma70_r4_t2"/>
</dbReference>
<dbReference type="InterPro" id="IPR013324">
    <property type="entry name" value="RNA_pol_sigma_r3/r4-like"/>
</dbReference>
<protein>
    <submittedName>
        <fullName evidence="6">RNA polymerase subunit sigma</fullName>
    </submittedName>
</protein>
<dbReference type="Proteomes" id="UP000075604">
    <property type="component" value="Unassembled WGS sequence"/>
</dbReference>
<proteinExistence type="predicted"/>
<comment type="caution">
    <text evidence="6">The sequence shown here is derived from an EMBL/GenBank/DDBJ whole genome shotgun (WGS) entry which is preliminary data.</text>
</comment>
<evidence type="ECO:0000313" key="7">
    <source>
        <dbReference type="Proteomes" id="UP000075604"/>
    </source>
</evidence>